<dbReference type="PANTHER" id="PTHR30629">
    <property type="entry name" value="PROPHAGE INTEGRASE"/>
    <property type="match status" value="1"/>
</dbReference>
<dbReference type="InterPro" id="IPR011010">
    <property type="entry name" value="DNA_brk_join_enz"/>
</dbReference>
<sequence length="417" mass="46941">MSFSGKTGRKRERHVFTGEEGLAKIPFARNATREVHHDSENAVLKVYANKRSLSFVVEKFHNGEFLTKKLGAVGSLSLAQAQELATQWAKQFIDGTLSQLQSDAAMETLTLADGFALAVQNYDRAATRSYYASVWANHLEPKFGKRRMVELSKSIDEVKAWYRTMKEKNKFIADACVKTMNSIYLHSRDHFHHLPRSPGLYAKDKKRGKYVPKRYDISERSLHEHHAAIARATNEPVKQAFLDFVYFTGMRPRTVRELRWSWFMEGDDFQPAGFLVPADFMKVPNEFFCPLTDQLLEVIARVSHLGSEFVFPSPSTGGRIGDYKLPGAWLASRLRKHFATAAHKVLGNWAMGEALMAHTLPALGKSYVHPTHEDLAEAAAKVHSVLAAKGGYHERGTDRMAEGRVLQLTFQVGEGEG</sequence>
<reference evidence="5" key="1">
    <citation type="submission" date="2023-07" db="EMBL/GenBank/DDBJ databases">
        <title>Paracoccus sp. MBLB3053 whole genome sequence.</title>
        <authorList>
            <person name="Hwang C.Y."/>
            <person name="Cho E.-S."/>
            <person name="Seo M.-J."/>
        </authorList>
    </citation>
    <scope>NUCLEOTIDE SEQUENCE [LARGE SCALE GENOMIC DNA]</scope>
    <source>
        <strain evidence="5">MBLB3053</strain>
    </source>
</reference>
<protein>
    <recommendedName>
        <fullName evidence="6">Integrase</fullName>
    </recommendedName>
</protein>
<dbReference type="InterPro" id="IPR013762">
    <property type="entry name" value="Integrase-like_cat_sf"/>
</dbReference>
<dbReference type="Gene3D" id="1.10.443.10">
    <property type="entry name" value="Intergrase catalytic core"/>
    <property type="match status" value="1"/>
</dbReference>
<keyword evidence="5" id="KW-1185">Reference proteome</keyword>
<evidence type="ECO:0000313" key="5">
    <source>
        <dbReference type="Proteomes" id="UP001269144"/>
    </source>
</evidence>
<comment type="caution">
    <text evidence="4">The sequence shown here is derived from an EMBL/GenBank/DDBJ whole genome shotgun (WGS) entry which is preliminary data.</text>
</comment>
<gene>
    <name evidence="4" type="ORF">RGQ15_10310</name>
</gene>
<evidence type="ECO:0000256" key="3">
    <source>
        <dbReference type="ARBA" id="ARBA00023172"/>
    </source>
</evidence>
<dbReference type="Proteomes" id="UP001269144">
    <property type="component" value="Unassembled WGS sequence"/>
</dbReference>
<organism evidence="4 5">
    <name type="scientific">Paracoccus aurantius</name>
    <dbReference type="NCBI Taxonomy" id="3073814"/>
    <lineage>
        <taxon>Bacteria</taxon>
        <taxon>Pseudomonadati</taxon>
        <taxon>Pseudomonadota</taxon>
        <taxon>Alphaproteobacteria</taxon>
        <taxon>Rhodobacterales</taxon>
        <taxon>Paracoccaceae</taxon>
        <taxon>Paracoccus</taxon>
    </lineage>
</organism>
<accession>A0ABU2HT97</accession>
<comment type="similarity">
    <text evidence="1">Belongs to the 'phage' integrase family.</text>
</comment>
<evidence type="ECO:0000256" key="2">
    <source>
        <dbReference type="ARBA" id="ARBA00022908"/>
    </source>
</evidence>
<evidence type="ECO:0008006" key="6">
    <source>
        <dbReference type="Google" id="ProtNLM"/>
    </source>
</evidence>
<proteinExistence type="inferred from homology"/>
<evidence type="ECO:0000256" key="1">
    <source>
        <dbReference type="ARBA" id="ARBA00008857"/>
    </source>
</evidence>
<keyword evidence="2" id="KW-0229">DNA integration</keyword>
<dbReference type="SUPFAM" id="SSF56349">
    <property type="entry name" value="DNA breaking-rejoining enzymes"/>
    <property type="match status" value="1"/>
</dbReference>
<dbReference type="InterPro" id="IPR050808">
    <property type="entry name" value="Phage_Integrase"/>
</dbReference>
<name>A0ABU2HT97_9RHOB</name>
<evidence type="ECO:0000313" key="4">
    <source>
        <dbReference type="EMBL" id="MDS9467957.1"/>
    </source>
</evidence>
<dbReference type="RefSeq" id="WP_311160133.1">
    <property type="nucleotide sequence ID" value="NZ_JAVQLW010000001.1"/>
</dbReference>
<keyword evidence="3" id="KW-0233">DNA recombination</keyword>
<dbReference type="EMBL" id="JAVQLW010000001">
    <property type="protein sequence ID" value="MDS9467957.1"/>
    <property type="molecule type" value="Genomic_DNA"/>
</dbReference>
<dbReference type="PANTHER" id="PTHR30629:SF2">
    <property type="entry name" value="PROPHAGE INTEGRASE INTS-RELATED"/>
    <property type="match status" value="1"/>
</dbReference>